<reference evidence="1" key="2">
    <citation type="journal article" date="2015" name="Fish Shellfish Immunol.">
        <title>Early steps in the European eel (Anguilla anguilla)-Vibrio vulnificus interaction in the gills: Role of the RtxA13 toxin.</title>
        <authorList>
            <person name="Callol A."/>
            <person name="Pajuelo D."/>
            <person name="Ebbesson L."/>
            <person name="Teles M."/>
            <person name="MacKenzie S."/>
            <person name="Amaro C."/>
        </authorList>
    </citation>
    <scope>NUCLEOTIDE SEQUENCE</scope>
</reference>
<name>A0A0E9VDX5_ANGAN</name>
<organism evidence="1">
    <name type="scientific">Anguilla anguilla</name>
    <name type="common">European freshwater eel</name>
    <name type="synonym">Muraena anguilla</name>
    <dbReference type="NCBI Taxonomy" id="7936"/>
    <lineage>
        <taxon>Eukaryota</taxon>
        <taxon>Metazoa</taxon>
        <taxon>Chordata</taxon>
        <taxon>Craniata</taxon>
        <taxon>Vertebrata</taxon>
        <taxon>Euteleostomi</taxon>
        <taxon>Actinopterygii</taxon>
        <taxon>Neopterygii</taxon>
        <taxon>Teleostei</taxon>
        <taxon>Anguilliformes</taxon>
        <taxon>Anguillidae</taxon>
        <taxon>Anguilla</taxon>
    </lineage>
</organism>
<evidence type="ECO:0000313" key="1">
    <source>
        <dbReference type="EMBL" id="JAH76309.1"/>
    </source>
</evidence>
<dbReference type="EMBL" id="GBXM01032268">
    <property type="protein sequence ID" value="JAH76309.1"/>
    <property type="molecule type" value="Transcribed_RNA"/>
</dbReference>
<dbReference type="EMBL" id="GBXM01032253">
    <property type="protein sequence ID" value="JAH76324.1"/>
    <property type="molecule type" value="Transcribed_RNA"/>
</dbReference>
<proteinExistence type="predicted"/>
<reference evidence="1" key="1">
    <citation type="submission" date="2014-11" db="EMBL/GenBank/DDBJ databases">
        <authorList>
            <person name="Amaro Gonzalez C."/>
        </authorList>
    </citation>
    <scope>NUCLEOTIDE SEQUENCE</scope>
</reference>
<protein>
    <submittedName>
        <fullName evidence="1">Uncharacterized protein</fullName>
    </submittedName>
</protein>
<accession>A0A0E9VDX5</accession>
<dbReference type="AlphaFoldDB" id="A0A0E9VDX5"/>
<sequence length="36" mass="4197">MEPIMLIDVAYLLLSIQVIYKLCTTCVLNSKQVHRF</sequence>